<reference evidence="3" key="1">
    <citation type="journal article" date="2019" name="Int. J. Syst. Evol. Microbiol.">
        <title>The Global Catalogue of Microorganisms (GCM) 10K type strain sequencing project: providing services to taxonomists for standard genome sequencing and annotation.</title>
        <authorList>
            <consortium name="The Broad Institute Genomics Platform"/>
            <consortium name="The Broad Institute Genome Sequencing Center for Infectious Disease"/>
            <person name="Wu L."/>
            <person name="Ma J."/>
        </authorList>
    </citation>
    <scope>NUCLEOTIDE SEQUENCE [LARGE SCALE GENOMIC DNA]</scope>
    <source>
        <strain evidence="3">JCM 17460</strain>
    </source>
</reference>
<feature type="transmembrane region" description="Helical" evidence="1">
    <location>
        <begin position="84"/>
        <end position="105"/>
    </location>
</feature>
<dbReference type="EMBL" id="BAABBB010000026">
    <property type="protein sequence ID" value="GAA3549063.1"/>
    <property type="molecule type" value="Genomic_DNA"/>
</dbReference>
<feature type="transmembrane region" description="Helical" evidence="1">
    <location>
        <begin position="55"/>
        <end position="72"/>
    </location>
</feature>
<evidence type="ECO:0000313" key="3">
    <source>
        <dbReference type="Proteomes" id="UP001500301"/>
    </source>
</evidence>
<organism evidence="2 3">
    <name type="scientific">Nocardioides daeguensis</name>
    <dbReference type="NCBI Taxonomy" id="908359"/>
    <lineage>
        <taxon>Bacteria</taxon>
        <taxon>Bacillati</taxon>
        <taxon>Actinomycetota</taxon>
        <taxon>Actinomycetes</taxon>
        <taxon>Propionibacteriales</taxon>
        <taxon>Nocardioidaceae</taxon>
        <taxon>Nocardioides</taxon>
    </lineage>
</organism>
<accession>A0ABP6WDK9</accession>
<dbReference type="RefSeq" id="WP_218234877.1">
    <property type="nucleotide sequence ID" value="NZ_BAABBB010000026.1"/>
</dbReference>
<feature type="transmembrane region" description="Helical" evidence="1">
    <location>
        <begin position="117"/>
        <end position="136"/>
    </location>
</feature>
<comment type="caution">
    <text evidence="2">The sequence shown here is derived from an EMBL/GenBank/DDBJ whole genome shotgun (WGS) entry which is preliminary data.</text>
</comment>
<proteinExistence type="predicted"/>
<keyword evidence="1" id="KW-1133">Transmembrane helix</keyword>
<name>A0ABP6WDK9_9ACTN</name>
<keyword evidence="3" id="KW-1185">Reference proteome</keyword>
<evidence type="ECO:0000313" key="2">
    <source>
        <dbReference type="EMBL" id="GAA3549063.1"/>
    </source>
</evidence>
<keyword evidence="1" id="KW-0472">Membrane</keyword>
<gene>
    <name evidence="2" type="ORF">GCM10022263_39990</name>
</gene>
<keyword evidence="1" id="KW-0812">Transmembrane</keyword>
<feature type="transmembrane region" description="Helical" evidence="1">
    <location>
        <begin position="142"/>
        <end position="165"/>
    </location>
</feature>
<protein>
    <submittedName>
        <fullName evidence="2">Uncharacterized protein</fullName>
    </submittedName>
</protein>
<evidence type="ECO:0000256" key="1">
    <source>
        <dbReference type="SAM" id="Phobius"/>
    </source>
</evidence>
<sequence>MKPLYWIAIGLAVVVFTAAPADKVDVSEVLGCLLVLVGYARLVRAAPDLPLRLTLGYLAVLAVVVAIALSPPDARAWLDDADPALVWAASLPALGFQAALCHALGTRARAAGVRSGWVWFVAETAIVVSLVANVLYNGADWHWLYGVGTVGLAGVLLVIVLCALLGSAPWAGAGEPEDART</sequence>
<dbReference type="Proteomes" id="UP001500301">
    <property type="component" value="Unassembled WGS sequence"/>
</dbReference>